<keyword evidence="2" id="KW-1185">Reference proteome</keyword>
<comment type="caution">
    <text evidence="1">The sequence shown here is derived from an EMBL/GenBank/DDBJ whole genome shotgun (WGS) entry which is preliminary data.</text>
</comment>
<accession>A0A6G1DKN0</accession>
<protein>
    <submittedName>
        <fullName evidence="1">Uncharacterized protein</fullName>
    </submittedName>
</protein>
<dbReference type="AlphaFoldDB" id="A0A6G1DKN0"/>
<evidence type="ECO:0000313" key="1">
    <source>
        <dbReference type="EMBL" id="KAF0912976.1"/>
    </source>
</evidence>
<gene>
    <name evidence="1" type="ORF">E2562_019780</name>
</gene>
<proteinExistence type="predicted"/>
<dbReference type="Proteomes" id="UP000479710">
    <property type="component" value="Unassembled WGS sequence"/>
</dbReference>
<reference evidence="1 2" key="1">
    <citation type="submission" date="2019-11" db="EMBL/GenBank/DDBJ databases">
        <title>Whole genome sequence of Oryza granulata.</title>
        <authorList>
            <person name="Li W."/>
        </authorList>
    </citation>
    <scope>NUCLEOTIDE SEQUENCE [LARGE SCALE GENOMIC DNA]</scope>
    <source>
        <strain evidence="2">cv. Menghai</strain>
        <tissue evidence="1">Leaf</tissue>
    </source>
</reference>
<organism evidence="1 2">
    <name type="scientific">Oryza meyeriana var. granulata</name>
    <dbReference type="NCBI Taxonomy" id="110450"/>
    <lineage>
        <taxon>Eukaryota</taxon>
        <taxon>Viridiplantae</taxon>
        <taxon>Streptophyta</taxon>
        <taxon>Embryophyta</taxon>
        <taxon>Tracheophyta</taxon>
        <taxon>Spermatophyta</taxon>
        <taxon>Magnoliopsida</taxon>
        <taxon>Liliopsida</taxon>
        <taxon>Poales</taxon>
        <taxon>Poaceae</taxon>
        <taxon>BOP clade</taxon>
        <taxon>Oryzoideae</taxon>
        <taxon>Oryzeae</taxon>
        <taxon>Oryzinae</taxon>
        <taxon>Oryza</taxon>
        <taxon>Oryza meyeriana</taxon>
    </lineage>
</organism>
<name>A0A6G1DKN0_9ORYZ</name>
<dbReference type="EMBL" id="SPHZ02000006">
    <property type="protein sequence ID" value="KAF0912976.1"/>
    <property type="molecule type" value="Genomic_DNA"/>
</dbReference>
<evidence type="ECO:0000313" key="2">
    <source>
        <dbReference type="Proteomes" id="UP000479710"/>
    </source>
</evidence>
<sequence>MDVEEVVVEVAIVKTMRMRKMKRSGTTPLLSMKMPTREAVVGVMVEAVGEAVITKKCSLIKWRQRIWR</sequence>